<name>A0A5K7YAK0_9BACT</name>
<keyword evidence="4 9" id="KW-0812">Transmembrane</keyword>
<comment type="subcellular location">
    <subcellularLocation>
        <location evidence="9">Cell membrane</location>
        <topology evidence="9">Multi-pass membrane protein</topology>
    </subcellularLocation>
</comment>
<evidence type="ECO:0000256" key="7">
    <source>
        <dbReference type="ARBA" id="ARBA00022989"/>
    </source>
</evidence>
<feature type="active site" evidence="9">
    <location>
        <position position="149"/>
    </location>
</feature>
<dbReference type="AlphaFoldDB" id="A0A5K7YAK0"/>
<dbReference type="EC" id="3.4.23.36" evidence="9"/>
<evidence type="ECO:0000256" key="1">
    <source>
        <dbReference type="ARBA" id="ARBA00006139"/>
    </source>
</evidence>
<keyword evidence="5 9" id="KW-0064">Aspartyl protease</keyword>
<keyword evidence="3 9" id="KW-0645">Protease</keyword>
<dbReference type="PROSITE" id="PS00855">
    <property type="entry name" value="SPASE_II"/>
    <property type="match status" value="1"/>
</dbReference>
<keyword evidence="14" id="KW-1185">Reference proteome</keyword>
<keyword evidence="6 9" id="KW-0378">Hydrolase</keyword>
<comment type="similarity">
    <text evidence="1 9 11">Belongs to the peptidase A8 family.</text>
</comment>
<keyword evidence="7 9" id="KW-1133">Transmembrane helix</keyword>
<dbReference type="Proteomes" id="UP000427906">
    <property type="component" value="Chromosome"/>
</dbReference>
<dbReference type="HAMAP" id="MF_00161">
    <property type="entry name" value="LspA"/>
    <property type="match status" value="1"/>
</dbReference>
<dbReference type="GO" id="GO:0005886">
    <property type="term" value="C:plasma membrane"/>
    <property type="evidence" value="ECO:0007669"/>
    <property type="project" value="UniProtKB-SubCell"/>
</dbReference>
<keyword evidence="8 9" id="KW-0472">Membrane</keyword>
<evidence type="ECO:0000256" key="10">
    <source>
        <dbReference type="RuleBase" id="RU000594"/>
    </source>
</evidence>
<feature type="transmembrane region" description="Helical" evidence="9">
    <location>
        <begin position="93"/>
        <end position="113"/>
    </location>
</feature>
<dbReference type="InterPro" id="IPR001872">
    <property type="entry name" value="Peptidase_A8"/>
</dbReference>
<dbReference type="PANTHER" id="PTHR33695">
    <property type="entry name" value="LIPOPROTEIN SIGNAL PEPTIDASE"/>
    <property type="match status" value="1"/>
</dbReference>
<evidence type="ECO:0000256" key="12">
    <source>
        <dbReference type="SAM" id="MobiDB-lite"/>
    </source>
</evidence>
<evidence type="ECO:0000256" key="3">
    <source>
        <dbReference type="ARBA" id="ARBA00022670"/>
    </source>
</evidence>
<comment type="catalytic activity">
    <reaction evidence="9 10">
        <text>Release of signal peptides from bacterial membrane prolipoproteins. Hydrolyzes -Xaa-Yaa-Zaa-|-(S,diacylglyceryl)Cys-, in which Xaa is hydrophobic (preferably Leu), and Yaa (Ala or Ser) and Zaa (Gly or Ala) have small, neutral side chains.</text>
        <dbReference type="EC" id="3.4.23.36"/>
    </reaction>
</comment>
<evidence type="ECO:0000256" key="9">
    <source>
        <dbReference type="HAMAP-Rule" id="MF_00161"/>
    </source>
</evidence>
<feature type="transmembrane region" description="Helical" evidence="9">
    <location>
        <begin position="120"/>
        <end position="139"/>
    </location>
</feature>
<sequence length="188" mass="19879">MNATTSKPVKSGNRSEAPGKKPAPTPPIPSLGAKPFLLIAGLVVVIDQITKGLVLANMPIYHSITVIPGFFNLTHIRNPGGAFGFMAAGSQGLRNLLFLGVSAIAMGLIVFFYRSTPKSHPVLASAMAMIFGGAVGNLIDRLRFGEVVDFLDMYVGAYHWPAFNVADSAITVGITVFIAHVVLGKMPD</sequence>
<dbReference type="KEGG" id="dalk:DSCA_01080"/>
<feature type="compositionally biased region" description="Polar residues" evidence="12">
    <location>
        <begin position="1"/>
        <end position="14"/>
    </location>
</feature>
<dbReference type="RefSeq" id="WP_155314596.1">
    <property type="nucleotide sequence ID" value="NZ_AP021874.1"/>
</dbReference>
<protein>
    <recommendedName>
        <fullName evidence="9">Lipoprotein signal peptidase</fullName>
        <ecNumber evidence="9">3.4.23.36</ecNumber>
    </recommendedName>
    <alternativeName>
        <fullName evidence="9">Prolipoprotein signal peptidase</fullName>
    </alternativeName>
    <alternativeName>
        <fullName evidence="9">Signal peptidase II</fullName>
        <shortName evidence="9">SPase II</shortName>
    </alternativeName>
</protein>
<keyword evidence="2 9" id="KW-1003">Cell membrane</keyword>
<feature type="transmembrane region" description="Helical" evidence="9">
    <location>
        <begin position="53"/>
        <end position="73"/>
    </location>
</feature>
<comment type="pathway">
    <text evidence="9">Protein modification; lipoprotein biosynthesis (signal peptide cleavage).</text>
</comment>
<feature type="active site" evidence="9">
    <location>
        <position position="167"/>
    </location>
</feature>
<evidence type="ECO:0000256" key="8">
    <source>
        <dbReference type="ARBA" id="ARBA00023136"/>
    </source>
</evidence>
<evidence type="ECO:0000313" key="14">
    <source>
        <dbReference type="Proteomes" id="UP000427906"/>
    </source>
</evidence>
<feature type="region of interest" description="Disordered" evidence="12">
    <location>
        <begin position="1"/>
        <end position="28"/>
    </location>
</feature>
<evidence type="ECO:0000313" key="13">
    <source>
        <dbReference type="EMBL" id="BBO66178.1"/>
    </source>
</evidence>
<evidence type="ECO:0000256" key="4">
    <source>
        <dbReference type="ARBA" id="ARBA00022692"/>
    </source>
</evidence>
<dbReference type="EMBL" id="AP021874">
    <property type="protein sequence ID" value="BBO66178.1"/>
    <property type="molecule type" value="Genomic_DNA"/>
</dbReference>
<reference evidence="13 14" key="1">
    <citation type="submission" date="2019-11" db="EMBL/GenBank/DDBJ databases">
        <title>Comparative genomics of hydrocarbon-degrading Desulfosarcina strains.</title>
        <authorList>
            <person name="Watanabe M."/>
            <person name="Kojima H."/>
            <person name="Fukui M."/>
        </authorList>
    </citation>
    <scope>NUCLEOTIDE SEQUENCE [LARGE SCALE GENOMIC DNA]</scope>
    <source>
        <strain evidence="13 14">PL12</strain>
    </source>
</reference>
<gene>
    <name evidence="9" type="primary">lspA</name>
    <name evidence="13" type="ORF">DSCA_01080</name>
</gene>
<comment type="function">
    <text evidence="9 10">This protein specifically catalyzes the removal of signal peptides from prolipoproteins.</text>
</comment>
<evidence type="ECO:0000256" key="5">
    <source>
        <dbReference type="ARBA" id="ARBA00022750"/>
    </source>
</evidence>
<feature type="transmembrane region" description="Helical" evidence="9">
    <location>
        <begin position="159"/>
        <end position="183"/>
    </location>
</feature>
<proteinExistence type="inferred from homology"/>
<organism evidence="13 14">
    <name type="scientific">Desulfosarcina alkanivorans</name>
    <dbReference type="NCBI Taxonomy" id="571177"/>
    <lineage>
        <taxon>Bacteria</taxon>
        <taxon>Pseudomonadati</taxon>
        <taxon>Thermodesulfobacteriota</taxon>
        <taxon>Desulfobacteria</taxon>
        <taxon>Desulfobacterales</taxon>
        <taxon>Desulfosarcinaceae</taxon>
        <taxon>Desulfosarcina</taxon>
    </lineage>
</organism>
<dbReference type="PRINTS" id="PR00781">
    <property type="entry name" value="LIPOSIGPTASE"/>
</dbReference>
<evidence type="ECO:0000256" key="2">
    <source>
        <dbReference type="ARBA" id="ARBA00022475"/>
    </source>
</evidence>
<dbReference type="Pfam" id="PF01252">
    <property type="entry name" value="Peptidase_A8"/>
    <property type="match status" value="1"/>
</dbReference>
<evidence type="ECO:0000256" key="11">
    <source>
        <dbReference type="RuleBase" id="RU004181"/>
    </source>
</evidence>
<dbReference type="GO" id="GO:0004190">
    <property type="term" value="F:aspartic-type endopeptidase activity"/>
    <property type="evidence" value="ECO:0007669"/>
    <property type="project" value="UniProtKB-UniRule"/>
</dbReference>
<evidence type="ECO:0000256" key="6">
    <source>
        <dbReference type="ARBA" id="ARBA00022801"/>
    </source>
</evidence>
<accession>A0A5K7YAK0</accession>
<dbReference type="NCBIfam" id="TIGR00077">
    <property type="entry name" value="lspA"/>
    <property type="match status" value="1"/>
</dbReference>
<dbReference type="UniPathway" id="UPA00665"/>
<dbReference type="GO" id="GO:0006508">
    <property type="term" value="P:proteolysis"/>
    <property type="evidence" value="ECO:0007669"/>
    <property type="project" value="UniProtKB-KW"/>
</dbReference>
<dbReference type="OrthoDB" id="9810259at2"/>
<dbReference type="PANTHER" id="PTHR33695:SF1">
    <property type="entry name" value="LIPOPROTEIN SIGNAL PEPTIDASE"/>
    <property type="match status" value="1"/>
</dbReference>